<evidence type="ECO:0000256" key="13">
    <source>
        <dbReference type="ARBA" id="ARBA00023149"/>
    </source>
</evidence>
<sequence length="628" mass="71556">MAPGQRDINDTRCPGCGLIRPCPCDAEKNIHGTEPQGRGLGEPIIILNNRRKSSVRRHSYPAPGLHDKGEEGEARGRPSADQQSTIETLTRHADLQSRLTSASKGGRALSYLRDIFAANPDNKMALKLFGNKAAVLLEQRRQEQKGKGVIHPFSTFRWYWDILLIAFISMHVILLPVSISFLSDDLSLHWLILNGISDCIFIIDICLNFKTGIVDPNNQEEIILDKKIIAQKYLRGWFVIDLLSSLPFDYAYFIASSSSAQQTLIKASRALRILKLAKLLSLLRLLRVSRLVRYIKRFEELLNIAAGQLRILKLIGCMLLLSHWNGCVQFLVPYLLEFPENSWVVINLLQDSPPAEQYSWALFNAMSHMLCIGYGRYPPQALTELWLTLCSMTIGATFYAVFIGIMSSLIMSIDSSGRLYNEKLSQVKEYMRYRKLPLRMRLKVEEYYEHRFHHKLFDEDIILNELSKALRQDILVHNVSPLLHTVPFFSNASREFIEDIVSKLKFEVYLTGEYICRTGRKGDKMYFIQRGIVDVLTRDGVLATSLGDGSHFGEICLLTKEARRVASVRAATTCNLYSLASPHFHEVLKEYPDMRMMLEEVAKERLTRIGLKPNLAEPLTKEGIMDGR</sequence>
<dbReference type="Pfam" id="PF08412">
    <property type="entry name" value="Ion_trans_N"/>
    <property type="match status" value="1"/>
</dbReference>
<keyword evidence="13" id="KW-0114">cAMP</keyword>
<dbReference type="EMBL" id="CALNXI010000925">
    <property type="protein sequence ID" value="CAH3147207.1"/>
    <property type="molecule type" value="Genomic_DNA"/>
</dbReference>
<keyword evidence="10" id="KW-0915">Sodium</keyword>
<evidence type="ECO:0000256" key="9">
    <source>
        <dbReference type="ARBA" id="ARBA00022989"/>
    </source>
</evidence>
<proteinExistence type="inferred from homology"/>
<protein>
    <recommendedName>
        <fullName evidence="20">Cyclic nucleotide-binding domain-containing protein</fullName>
    </recommendedName>
</protein>
<evidence type="ECO:0000259" key="20">
    <source>
        <dbReference type="PROSITE" id="PS50042"/>
    </source>
</evidence>
<dbReference type="InterPro" id="IPR051413">
    <property type="entry name" value="K/Na_HCN_channel"/>
</dbReference>
<keyword evidence="11" id="KW-0406">Ion transport</keyword>
<dbReference type="InterPro" id="IPR014710">
    <property type="entry name" value="RmlC-like_jellyroll"/>
</dbReference>
<evidence type="ECO:0000256" key="7">
    <source>
        <dbReference type="ARBA" id="ARBA00022692"/>
    </source>
</evidence>
<dbReference type="Gene3D" id="1.10.287.70">
    <property type="match status" value="1"/>
</dbReference>
<evidence type="ECO:0000256" key="16">
    <source>
        <dbReference type="ARBA" id="ARBA00023303"/>
    </source>
</evidence>
<evidence type="ECO:0000256" key="15">
    <source>
        <dbReference type="ARBA" id="ARBA00023286"/>
    </source>
</evidence>
<keyword evidence="9 19" id="KW-1133">Transmembrane helix</keyword>
<feature type="compositionally biased region" description="Basic residues" evidence="18">
    <location>
        <begin position="50"/>
        <end position="59"/>
    </location>
</feature>
<dbReference type="PANTHER" id="PTHR45689">
    <property type="entry name" value="I[[H]] CHANNEL, ISOFORM E"/>
    <property type="match status" value="1"/>
</dbReference>
<evidence type="ECO:0000313" key="21">
    <source>
        <dbReference type="EMBL" id="CAH3147207.1"/>
    </source>
</evidence>
<name>A0ABN8PN01_9CNID</name>
<dbReference type="InterPro" id="IPR005821">
    <property type="entry name" value="Ion_trans_dom"/>
</dbReference>
<keyword evidence="22" id="KW-1185">Reference proteome</keyword>
<evidence type="ECO:0000256" key="6">
    <source>
        <dbReference type="ARBA" id="ARBA00022566"/>
    </source>
</evidence>
<keyword evidence="12 19" id="KW-0472">Membrane</keyword>
<dbReference type="Proteomes" id="UP001159427">
    <property type="component" value="Unassembled WGS sequence"/>
</dbReference>
<evidence type="ECO:0000256" key="5">
    <source>
        <dbReference type="ARBA" id="ARBA00022475"/>
    </source>
</evidence>
<evidence type="ECO:0000256" key="3">
    <source>
        <dbReference type="ARBA" id="ARBA00022448"/>
    </source>
</evidence>
<keyword evidence="6" id="KW-0116">cAMP-binding</keyword>
<comment type="catalytic activity">
    <reaction evidence="17">
        <text>Na(+)(in) = Na(+)(out)</text>
        <dbReference type="Rhea" id="RHEA:34963"/>
        <dbReference type="ChEBI" id="CHEBI:29101"/>
    </reaction>
</comment>
<evidence type="ECO:0000256" key="18">
    <source>
        <dbReference type="SAM" id="MobiDB-lite"/>
    </source>
</evidence>
<dbReference type="InterPro" id="IPR000595">
    <property type="entry name" value="cNMP-bd_dom"/>
</dbReference>
<dbReference type="PROSITE" id="PS50042">
    <property type="entry name" value="CNMP_BINDING_3"/>
    <property type="match status" value="1"/>
</dbReference>
<feature type="transmembrane region" description="Helical" evidence="19">
    <location>
        <begin position="188"/>
        <end position="207"/>
    </location>
</feature>
<comment type="caution">
    <text evidence="21">The sequence shown here is derived from an EMBL/GenBank/DDBJ whole genome shotgun (WGS) entry which is preliminary data.</text>
</comment>
<evidence type="ECO:0000256" key="8">
    <source>
        <dbReference type="ARBA" id="ARBA00022741"/>
    </source>
</evidence>
<keyword evidence="14" id="KW-0739">Sodium transport</keyword>
<dbReference type="CDD" id="cd00038">
    <property type="entry name" value="CAP_ED"/>
    <property type="match status" value="1"/>
</dbReference>
<dbReference type="InterPro" id="IPR003938">
    <property type="entry name" value="K_chnl_volt-dep_EAG/ELK/ERG"/>
</dbReference>
<evidence type="ECO:0000256" key="1">
    <source>
        <dbReference type="ARBA" id="ARBA00004651"/>
    </source>
</evidence>
<dbReference type="Gene3D" id="1.10.287.630">
    <property type="entry name" value="Helix hairpin bin"/>
    <property type="match status" value="1"/>
</dbReference>
<evidence type="ECO:0000313" key="22">
    <source>
        <dbReference type="Proteomes" id="UP001159427"/>
    </source>
</evidence>
<keyword evidence="5" id="KW-1003">Cell membrane</keyword>
<evidence type="ECO:0000256" key="17">
    <source>
        <dbReference type="ARBA" id="ARBA00036239"/>
    </source>
</evidence>
<feature type="transmembrane region" description="Helical" evidence="19">
    <location>
        <begin position="158"/>
        <end position="182"/>
    </location>
</feature>
<evidence type="ECO:0000256" key="19">
    <source>
        <dbReference type="SAM" id="Phobius"/>
    </source>
</evidence>
<dbReference type="SUPFAM" id="SSF81324">
    <property type="entry name" value="Voltage-gated potassium channels"/>
    <property type="match status" value="1"/>
</dbReference>
<dbReference type="SUPFAM" id="SSF51206">
    <property type="entry name" value="cAMP-binding domain-like"/>
    <property type="match status" value="1"/>
</dbReference>
<keyword evidence="4" id="KW-0894">Sodium channel</keyword>
<keyword evidence="15" id="KW-1071">Ligand-gated ion channel</keyword>
<keyword evidence="3" id="KW-0813">Transport</keyword>
<feature type="region of interest" description="Disordered" evidence="18">
    <location>
        <begin position="50"/>
        <end position="84"/>
    </location>
</feature>
<evidence type="ECO:0000256" key="10">
    <source>
        <dbReference type="ARBA" id="ARBA00023053"/>
    </source>
</evidence>
<dbReference type="PRINTS" id="PR01463">
    <property type="entry name" value="EAGCHANLFMLY"/>
</dbReference>
<keyword evidence="7 19" id="KW-0812">Transmembrane</keyword>
<dbReference type="Gene3D" id="2.60.120.10">
    <property type="entry name" value="Jelly Rolls"/>
    <property type="match status" value="1"/>
</dbReference>
<organism evidence="21 22">
    <name type="scientific">Porites evermanni</name>
    <dbReference type="NCBI Taxonomy" id="104178"/>
    <lineage>
        <taxon>Eukaryota</taxon>
        <taxon>Metazoa</taxon>
        <taxon>Cnidaria</taxon>
        <taxon>Anthozoa</taxon>
        <taxon>Hexacorallia</taxon>
        <taxon>Scleractinia</taxon>
        <taxon>Fungiina</taxon>
        <taxon>Poritidae</taxon>
        <taxon>Porites</taxon>
    </lineage>
</organism>
<feature type="transmembrane region" description="Helical" evidence="19">
    <location>
        <begin position="385"/>
        <end position="410"/>
    </location>
</feature>
<dbReference type="Pfam" id="PF00027">
    <property type="entry name" value="cNMP_binding"/>
    <property type="match status" value="1"/>
</dbReference>
<dbReference type="PANTHER" id="PTHR45689:SF5">
    <property type="entry name" value="I[[H]] CHANNEL, ISOFORM E"/>
    <property type="match status" value="1"/>
</dbReference>
<dbReference type="SMART" id="SM00100">
    <property type="entry name" value="cNMP"/>
    <property type="match status" value="1"/>
</dbReference>
<feature type="domain" description="Cyclic nucleotide-binding" evidence="20">
    <location>
        <begin position="488"/>
        <end position="605"/>
    </location>
</feature>
<comment type="similarity">
    <text evidence="2">Belongs to the potassium channel HCN family.</text>
</comment>
<evidence type="ECO:0000256" key="4">
    <source>
        <dbReference type="ARBA" id="ARBA00022461"/>
    </source>
</evidence>
<reference evidence="21 22" key="1">
    <citation type="submission" date="2022-05" db="EMBL/GenBank/DDBJ databases">
        <authorList>
            <consortium name="Genoscope - CEA"/>
            <person name="William W."/>
        </authorList>
    </citation>
    <scope>NUCLEOTIDE SEQUENCE [LARGE SCALE GENOMIC DNA]</scope>
</reference>
<gene>
    <name evidence="21" type="ORF">PEVE_00044187</name>
</gene>
<keyword evidence="8" id="KW-0547">Nucleotide-binding</keyword>
<comment type="subcellular location">
    <subcellularLocation>
        <location evidence="1">Cell membrane</location>
        <topology evidence="1">Multi-pass membrane protein</topology>
    </subcellularLocation>
</comment>
<evidence type="ECO:0000256" key="2">
    <source>
        <dbReference type="ARBA" id="ARBA00006305"/>
    </source>
</evidence>
<feature type="compositionally biased region" description="Basic and acidic residues" evidence="18">
    <location>
        <begin position="65"/>
        <end position="78"/>
    </location>
</feature>
<accession>A0ABN8PN01</accession>
<evidence type="ECO:0000256" key="14">
    <source>
        <dbReference type="ARBA" id="ARBA00023201"/>
    </source>
</evidence>
<dbReference type="Pfam" id="PF00520">
    <property type="entry name" value="Ion_trans"/>
    <property type="match status" value="1"/>
</dbReference>
<keyword evidence="16" id="KW-0407">Ion channel</keyword>
<evidence type="ECO:0000256" key="12">
    <source>
        <dbReference type="ARBA" id="ARBA00023136"/>
    </source>
</evidence>
<dbReference type="InterPro" id="IPR018490">
    <property type="entry name" value="cNMP-bd_dom_sf"/>
</dbReference>
<dbReference type="InterPro" id="IPR013621">
    <property type="entry name" value="Ion_trans_N"/>
</dbReference>
<evidence type="ECO:0000256" key="11">
    <source>
        <dbReference type="ARBA" id="ARBA00023065"/>
    </source>
</evidence>